<feature type="region of interest" description="Disordered" evidence="1">
    <location>
        <begin position="745"/>
        <end position="822"/>
    </location>
</feature>
<dbReference type="Proteomes" id="UP000828390">
    <property type="component" value="Unassembled WGS sequence"/>
</dbReference>
<gene>
    <name evidence="2" type="ORF">DPMN_055429</name>
</gene>
<sequence>MLNMPRHEMSLQMKWLPINCFIQSPRKKIEVQTTQIEILPTIRDMNIAERINDCVMQNVISNQPVPVHHMLKVPRETAFLHVPIPFELMEWVCHSIRICSLEDTKLKTTIDVLEKWEYLNVAITKCSQAVHDILVGSTQNFNMMFVDSVQTSLASTACNKVSDLTGKLTLNIVHSLNEYCFSFNYYSKLHVSHTRTRLADCGLHAYRLLIEHEVDNLLDTITVNADAFCQSNRANIVFEFNCTLHHCNSPLPGCCTLKHCNSPLPECCTLQHCDSPLPGRCTLQHNNRSLPGCYDKTSVNKYVTSNKVKSLRGDSFIVKISNTSQKPFGNGLDHLETIHSEEQHGGLPNRVQDKFQVRDSEDSIETDQDQTIRLTIDHTSRIDDNGPVHNDHNTLDDNNVCCQENKEGFSAKSSSSPLFRENSLNERNKKKKRRKERQKAGTLFDSPLSMHSVCMVYSTDTSFERSVDKNSNKLHKSVKLKSKKLHVIRRHNSDKDIKKGHRNVNYDREHIVKKKTFKMDKTRIKTRCDILQTMTGSGSMRKPMGDNLSKQTFIRRELHSDDSGIMTQTSTDSDSWISWGTILRAYCDETQQQLQQIAKDVAQRFYLDNDNQLHQTVIVNGLRSFFNRVNTGVPLTHEEELQFEWLRFITFHNYEGEGNSIALARNGFYHDHDQGPNATRCFACDIVHEEWTLLDNVEHTHRRLSPNCPLLHNNSGEGTRRNISIAADDGPQRVASTVIENVNVRDASGVSQSPTATSTARPTQSSSVSQATASASIFPHDRSPAIFNPPTPETIRQLDAAAASRRNTSPTSTTSSTLNPVSTLTERIGNAQIRKTQDGTNTIASQPCHDPENMEYEGFGLINLDSRDLSIDGQLIPPHHPPDDVISLAAHRVGLLHMTVGRTRPLTDWPVPNLPTGPD</sequence>
<comment type="caution">
    <text evidence="2">The sequence shown here is derived from an EMBL/GenBank/DDBJ whole genome shotgun (WGS) entry which is preliminary data.</text>
</comment>
<dbReference type="EMBL" id="JAIWYP010000012">
    <property type="protein sequence ID" value="KAH3729458.1"/>
    <property type="molecule type" value="Genomic_DNA"/>
</dbReference>
<proteinExistence type="predicted"/>
<dbReference type="Pfam" id="PF00653">
    <property type="entry name" value="BIR"/>
    <property type="match status" value="1"/>
</dbReference>
<dbReference type="AlphaFoldDB" id="A0A9D4CSD5"/>
<feature type="compositionally biased region" description="Polar residues" evidence="1">
    <location>
        <begin position="749"/>
        <end position="762"/>
    </location>
</feature>
<name>A0A9D4CSD5_DREPO</name>
<accession>A0A9D4CSD5</accession>
<reference evidence="2" key="1">
    <citation type="journal article" date="2019" name="bioRxiv">
        <title>The Genome of the Zebra Mussel, Dreissena polymorpha: A Resource for Invasive Species Research.</title>
        <authorList>
            <person name="McCartney M.A."/>
            <person name="Auch B."/>
            <person name="Kono T."/>
            <person name="Mallez S."/>
            <person name="Zhang Y."/>
            <person name="Obille A."/>
            <person name="Becker A."/>
            <person name="Abrahante J.E."/>
            <person name="Garbe J."/>
            <person name="Badalamenti J.P."/>
            <person name="Herman A."/>
            <person name="Mangelson H."/>
            <person name="Liachko I."/>
            <person name="Sullivan S."/>
            <person name="Sone E.D."/>
            <person name="Koren S."/>
            <person name="Silverstein K.A.T."/>
            <person name="Beckman K.B."/>
            <person name="Gohl D.M."/>
        </authorList>
    </citation>
    <scope>NUCLEOTIDE SEQUENCE</scope>
    <source>
        <strain evidence="2">Duluth1</strain>
        <tissue evidence="2">Whole animal</tissue>
    </source>
</reference>
<dbReference type="SMART" id="SM00238">
    <property type="entry name" value="BIR"/>
    <property type="match status" value="1"/>
</dbReference>
<organism evidence="2 3">
    <name type="scientific">Dreissena polymorpha</name>
    <name type="common">Zebra mussel</name>
    <name type="synonym">Mytilus polymorpha</name>
    <dbReference type="NCBI Taxonomy" id="45954"/>
    <lineage>
        <taxon>Eukaryota</taxon>
        <taxon>Metazoa</taxon>
        <taxon>Spiralia</taxon>
        <taxon>Lophotrochozoa</taxon>
        <taxon>Mollusca</taxon>
        <taxon>Bivalvia</taxon>
        <taxon>Autobranchia</taxon>
        <taxon>Heteroconchia</taxon>
        <taxon>Euheterodonta</taxon>
        <taxon>Imparidentia</taxon>
        <taxon>Neoheterodontei</taxon>
        <taxon>Myida</taxon>
        <taxon>Dreissenoidea</taxon>
        <taxon>Dreissenidae</taxon>
        <taxon>Dreissena</taxon>
    </lineage>
</organism>
<feature type="compositionally biased region" description="Low complexity" evidence="1">
    <location>
        <begin position="763"/>
        <end position="776"/>
    </location>
</feature>
<feature type="compositionally biased region" description="Low complexity" evidence="1">
    <location>
        <begin position="804"/>
        <end position="822"/>
    </location>
</feature>
<feature type="region of interest" description="Disordered" evidence="1">
    <location>
        <begin position="408"/>
        <end position="440"/>
    </location>
</feature>
<reference evidence="2" key="2">
    <citation type="submission" date="2020-11" db="EMBL/GenBank/DDBJ databases">
        <authorList>
            <person name="McCartney M.A."/>
            <person name="Auch B."/>
            <person name="Kono T."/>
            <person name="Mallez S."/>
            <person name="Becker A."/>
            <person name="Gohl D.M."/>
            <person name="Silverstein K.A.T."/>
            <person name="Koren S."/>
            <person name="Bechman K.B."/>
            <person name="Herman A."/>
            <person name="Abrahante J.E."/>
            <person name="Garbe J."/>
        </authorList>
    </citation>
    <scope>NUCLEOTIDE SEQUENCE</scope>
    <source>
        <strain evidence="2">Duluth1</strain>
        <tissue evidence="2">Whole animal</tissue>
    </source>
</reference>
<feature type="compositionally biased region" description="Basic residues" evidence="1">
    <location>
        <begin position="428"/>
        <end position="437"/>
    </location>
</feature>
<keyword evidence="3" id="KW-1185">Reference proteome</keyword>
<evidence type="ECO:0000256" key="1">
    <source>
        <dbReference type="SAM" id="MobiDB-lite"/>
    </source>
</evidence>
<dbReference type="SUPFAM" id="SSF57924">
    <property type="entry name" value="Inhibitor of apoptosis (IAP) repeat"/>
    <property type="match status" value="1"/>
</dbReference>
<evidence type="ECO:0000313" key="3">
    <source>
        <dbReference type="Proteomes" id="UP000828390"/>
    </source>
</evidence>
<evidence type="ECO:0000313" key="2">
    <source>
        <dbReference type="EMBL" id="KAH3729458.1"/>
    </source>
</evidence>
<dbReference type="Gene3D" id="1.10.1170.10">
    <property type="entry name" value="Inhibitor Of Apoptosis Protein (2mihbC-IAP-1), Chain A"/>
    <property type="match status" value="1"/>
</dbReference>
<dbReference type="InterPro" id="IPR001370">
    <property type="entry name" value="BIR_rpt"/>
</dbReference>
<protein>
    <submittedName>
        <fullName evidence="2">Uncharacterized protein</fullName>
    </submittedName>
</protein>
<dbReference type="PROSITE" id="PS50143">
    <property type="entry name" value="BIR_REPEAT_2"/>
    <property type="match status" value="1"/>
</dbReference>